<accession>A0A1Y5T178</accession>
<dbReference type="InterPro" id="IPR029058">
    <property type="entry name" value="AB_hydrolase_fold"/>
</dbReference>
<sequence length="212" mass="23315">MARMNLMDAAELARLSYKGSTRLPPVLTTIDEGHVEAYLLRDRTLVIPGSGELRDYTRSNLVASAAKLKWPGIGTAAAAALWHKGFARHAMVIANALDGVKPKFIVGHSLGAAAAQILGCIWGVPAIGFASPMPLRTQGWLANEHKILNVVRNDDFVCRVPPKSLGFRRVGNTQVMMPRGINIGEDHSMKQYIKLLKVELRDKTIMKHWSAR</sequence>
<dbReference type="AlphaFoldDB" id="A0A1Y5T178"/>
<dbReference type="Gene3D" id="3.40.50.1820">
    <property type="entry name" value="alpha/beta hydrolase"/>
    <property type="match status" value="1"/>
</dbReference>
<evidence type="ECO:0008006" key="3">
    <source>
        <dbReference type="Google" id="ProtNLM"/>
    </source>
</evidence>
<evidence type="ECO:0000313" key="1">
    <source>
        <dbReference type="EMBL" id="SLN51770.1"/>
    </source>
</evidence>
<reference evidence="1 2" key="1">
    <citation type="submission" date="2017-03" db="EMBL/GenBank/DDBJ databases">
        <authorList>
            <person name="Afonso C.L."/>
            <person name="Miller P.J."/>
            <person name="Scott M.A."/>
            <person name="Spackman E."/>
            <person name="Goraichik I."/>
            <person name="Dimitrov K.M."/>
            <person name="Suarez D.L."/>
            <person name="Swayne D.E."/>
        </authorList>
    </citation>
    <scope>NUCLEOTIDE SEQUENCE [LARGE SCALE GENOMIC DNA]</scope>
    <source>
        <strain evidence="1 2">CECT 8397</strain>
    </source>
</reference>
<keyword evidence="2" id="KW-1185">Reference proteome</keyword>
<gene>
    <name evidence="1" type="ORF">PSJ8397_02720</name>
</gene>
<dbReference type="OrthoDB" id="7857012at2"/>
<dbReference type="RefSeq" id="WP_085865104.1">
    <property type="nucleotide sequence ID" value="NZ_FWFT01000004.1"/>
</dbReference>
<name>A0A1Y5T178_9RHOB</name>
<proteinExistence type="predicted"/>
<dbReference type="SUPFAM" id="SSF53474">
    <property type="entry name" value="alpha/beta-Hydrolases"/>
    <property type="match status" value="1"/>
</dbReference>
<protein>
    <recommendedName>
        <fullName evidence="3">Fungal lipase-like domain-containing protein</fullName>
    </recommendedName>
</protein>
<dbReference type="Proteomes" id="UP000193623">
    <property type="component" value="Unassembled WGS sequence"/>
</dbReference>
<dbReference type="EMBL" id="FWFT01000004">
    <property type="protein sequence ID" value="SLN51770.1"/>
    <property type="molecule type" value="Genomic_DNA"/>
</dbReference>
<evidence type="ECO:0000313" key="2">
    <source>
        <dbReference type="Proteomes" id="UP000193623"/>
    </source>
</evidence>
<organism evidence="1 2">
    <name type="scientific">Pseudooctadecabacter jejudonensis</name>
    <dbReference type="NCBI Taxonomy" id="1391910"/>
    <lineage>
        <taxon>Bacteria</taxon>
        <taxon>Pseudomonadati</taxon>
        <taxon>Pseudomonadota</taxon>
        <taxon>Alphaproteobacteria</taxon>
        <taxon>Rhodobacterales</taxon>
        <taxon>Paracoccaceae</taxon>
        <taxon>Pseudooctadecabacter</taxon>
    </lineage>
</organism>